<feature type="region of interest" description="Disordered" evidence="1">
    <location>
        <begin position="473"/>
        <end position="498"/>
    </location>
</feature>
<gene>
    <name evidence="2" type="ORF">M4Z11_06245</name>
</gene>
<dbReference type="Proteomes" id="UP001523003">
    <property type="component" value="Unassembled WGS sequence"/>
</dbReference>
<reference evidence="2 3" key="1">
    <citation type="submission" date="2022-05" db="EMBL/GenBank/DDBJ databases">
        <title>Description of the Bartonella bilalgolemii sp. nov. Isolated from Apodemus uralensis (Pallas 1811).</title>
        <authorList>
            <person name="Zgheib R."/>
            <person name="Celebi B."/>
        </authorList>
    </citation>
    <scope>NUCLEOTIDE SEQUENCE [LARGE SCALE GENOMIC DNA]</scope>
    <source>
        <strain evidence="2 3">G70</strain>
    </source>
</reference>
<proteinExistence type="predicted"/>
<dbReference type="EMBL" id="JAMCOF010000011">
    <property type="protein sequence ID" value="MCL6230191.1"/>
    <property type="molecule type" value="Genomic_DNA"/>
</dbReference>
<dbReference type="PRINTS" id="PR01228">
    <property type="entry name" value="EGGSHELL"/>
</dbReference>
<feature type="compositionally biased region" description="Gly residues" evidence="1">
    <location>
        <begin position="333"/>
        <end position="354"/>
    </location>
</feature>
<evidence type="ECO:0000313" key="3">
    <source>
        <dbReference type="Proteomes" id="UP001523003"/>
    </source>
</evidence>
<feature type="compositionally biased region" description="Polar residues" evidence="1">
    <location>
        <begin position="321"/>
        <end position="330"/>
    </location>
</feature>
<dbReference type="RefSeq" id="WP_249677635.1">
    <property type="nucleotide sequence ID" value="NZ_JAMCOF010000011.1"/>
</dbReference>
<dbReference type="Pfam" id="PF12789">
    <property type="entry name" value="PTR"/>
    <property type="match status" value="1"/>
</dbReference>
<keyword evidence="3" id="KW-1185">Reference proteome</keyword>
<accession>A0ABT0P9S4</accession>
<comment type="caution">
    <text evidence="2">The sequence shown here is derived from an EMBL/GenBank/DDBJ whole genome shotgun (WGS) entry which is preliminary data.</text>
</comment>
<evidence type="ECO:0000313" key="2">
    <source>
        <dbReference type="EMBL" id="MCL6230191.1"/>
    </source>
</evidence>
<dbReference type="NCBIfam" id="NF041327">
    <property type="entry name" value="Bgr08870_fam"/>
    <property type="match status" value="1"/>
</dbReference>
<feature type="region of interest" description="Disordered" evidence="1">
    <location>
        <begin position="308"/>
        <end position="354"/>
    </location>
</feature>
<feature type="compositionally biased region" description="Gly residues" evidence="1">
    <location>
        <begin position="473"/>
        <end position="492"/>
    </location>
</feature>
<sequence>MTKTKKLDMELPKEGRFISSEFPILRENLRKIDQAIADVEEKIDEKAPLKHMHSIGDVTDLEATLKGKMAADKTFSFADLSDIEGAKDAANNYVLYKSSNNNFTFGSAISLLGAHQHKTEDIIGLDDFRAKINEDLTSYGRLTQANEWQSYNKFNSKVTMSGDVELTGNSSLSLTHNGEVVTSLSTTESKLKGPLKIDGEAVYTKSEIDKLMALFTKKAVEILMTESGTIPLPEGVTDDTEIEIWAWGGGNAGSSDGRGGTGGCCTYVRTRKKFLGKNSVKIGRGGKAIGEIYGTSTEIGSLITAYGGKGRPQRGGINGVDGSTGNSTNKYGDNGGKGGDGGFGGNGGKGGRGGDSGNGYRGGLGGDGGRGGDSIYGCGGYGGNGGNGGNGGRGGKGGHGGFGGRGGDSIYGCGGYGGNGGNGGNGDRGGEGGDGGNSVYGGGGGGGVGEIFGGGDGGNSVYGGGGGGGVGVGGNSGGDGGNSMWGGHGGKGTSVSKESKALYGGGGGGYFPGKDATSSSSGDGGDGAILLKFFI</sequence>
<organism evidence="2 3">
    <name type="scientific">Bartonella bilalgolemii</name>
    <dbReference type="NCBI Taxonomy" id="2942911"/>
    <lineage>
        <taxon>Bacteria</taxon>
        <taxon>Pseudomonadati</taxon>
        <taxon>Pseudomonadota</taxon>
        <taxon>Alphaproteobacteria</taxon>
        <taxon>Hyphomicrobiales</taxon>
        <taxon>Bartonellaceae</taxon>
        <taxon>Bartonella</taxon>
    </lineage>
</organism>
<name>A0ABT0P9S4_9HYPH</name>
<protein>
    <submittedName>
        <fullName evidence="2">Phage tail repeat domain-containing protein</fullName>
    </submittedName>
</protein>
<evidence type="ECO:0000256" key="1">
    <source>
        <dbReference type="SAM" id="MobiDB-lite"/>
    </source>
</evidence>